<gene>
    <name evidence="3" type="primary">LOC100378812</name>
</gene>
<dbReference type="Proteomes" id="UP000694865">
    <property type="component" value="Unplaced"/>
</dbReference>
<name>A0ABM0GN87_SACKO</name>
<evidence type="ECO:0000313" key="3">
    <source>
        <dbReference type="RefSeq" id="XP_002733695.1"/>
    </source>
</evidence>
<proteinExistence type="predicted"/>
<evidence type="ECO:0000256" key="1">
    <source>
        <dbReference type="SAM" id="SignalP"/>
    </source>
</evidence>
<dbReference type="GeneID" id="100378812"/>
<protein>
    <submittedName>
        <fullName evidence="3">Uncharacterized protein LOC100378812</fullName>
    </submittedName>
</protein>
<sequence>MALNLAVVLLLVAVTQGDIHIAEPTFTVTSPTCDDLEYYPGVAQEITVSIVITNDGSEQLPASDNNLEVSFWTYPLPDGVTGLAGQQDQYMQLTGSTFTLAAGSLSVAIPAGASSTVTGSTSISMPSDNCATFEQLCVGLGLSDAALGAGAGMGGNGTDSMTGACLDWGCTAGQMVGELDCDGPEDAATSITMTSVTMLFSLCCTLISLV</sequence>
<feature type="signal peptide" evidence="1">
    <location>
        <begin position="1"/>
        <end position="17"/>
    </location>
</feature>
<organism evidence="2 3">
    <name type="scientific">Saccoglossus kowalevskii</name>
    <name type="common">Acorn worm</name>
    <dbReference type="NCBI Taxonomy" id="10224"/>
    <lineage>
        <taxon>Eukaryota</taxon>
        <taxon>Metazoa</taxon>
        <taxon>Hemichordata</taxon>
        <taxon>Enteropneusta</taxon>
        <taxon>Harrimaniidae</taxon>
        <taxon>Saccoglossus</taxon>
    </lineage>
</organism>
<keyword evidence="2" id="KW-1185">Reference proteome</keyword>
<reference evidence="3" key="1">
    <citation type="submission" date="2025-08" db="UniProtKB">
        <authorList>
            <consortium name="RefSeq"/>
        </authorList>
    </citation>
    <scope>IDENTIFICATION</scope>
    <source>
        <tissue evidence="3">Testes</tissue>
    </source>
</reference>
<dbReference type="RefSeq" id="XP_002733695.1">
    <property type="nucleotide sequence ID" value="XM_002733649.2"/>
</dbReference>
<accession>A0ABM0GN87</accession>
<evidence type="ECO:0000313" key="2">
    <source>
        <dbReference type="Proteomes" id="UP000694865"/>
    </source>
</evidence>
<keyword evidence="1" id="KW-0732">Signal</keyword>
<feature type="chain" id="PRO_5046255441" evidence="1">
    <location>
        <begin position="18"/>
        <end position="210"/>
    </location>
</feature>